<feature type="transmembrane region" description="Helical" evidence="7">
    <location>
        <begin position="115"/>
        <end position="135"/>
    </location>
</feature>
<organism evidence="9 10">
    <name type="scientific">Puniceicoccus vermicola</name>
    <dbReference type="NCBI Taxonomy" id="388746"/>
    <lineage>
        <taxon>Bacteria</taxon>
        <taxon>Pseudomonadati</taxon>
        <taxon>Verrucomicrobiota</taxon>
        <taxon>Opitutia</taxon>
        <taxon>Puniceicoccales</taxon>
        <taxon>Puniceicoccaceae</taxon>
        <taxon>Puniceicoccus</taxon>
    </lineage>
</organism>
<proteinExistence type="inferred from homology"/>
<dbReference type="PANTHER" id="PTHR30465:SF66">
    <property type="entry name" value="INNER MEMBRANE ABC TRANSPORTER PERMEASE PROTEIN YEJB"/>
    <property type="match status" value="1"/>
</dbReference>
<gene>
    <name evidence="9" type="ORF">H5P30_01020</name>
</gene>
<feature type="domain" description="ABC transmembrane type-1" evidence="8">
    <location>
        <begin position="111"/>
        <end position="327"/>
    </location>
</feature>
<keyword evidence="6 7" id="KW-0472">Membrane</keyword>
<evidence type="ECO:0000256" key="7">
    <source>
        <dbReference type="RuleBase" id="RU363032"/>
    </source>
</evidence>
<dbReference type="Proteomes" id="UP000525652">
    <property type="component" value="Unassembled WGS sequence"/>
</dbReference>
<evidence type="ECO:0000313" key="10">
    <source>
        <dbReference type="Proteomes" id="UP000525652"/>
    </source>
</evidence>
<comment type="subcellular location">
    <subcellularLocation>
        <location evidence="1 7">Cell membrane</location>
        <topology evidence="1 7">Multi-pass membrane protein</topology>
    </subcellularLocation>
</comment>
<dbReference type="InterPro" id="IPR000515">
    <property type="entry name" value="MetI-like"/>
</dbReference>
<keyword evidence="2 7" id="KW-0813">Transport</keyword>
<feature type="transmembrane region" description="Helical" evidence="7">
    <location>
        <begin position="262"/>
        <end position="284"/>
    </location>
</feature>
<keyword evidence="10" id="KW-1185">Reference proteome</keyword>
<dbReference type="GO" id="GO:0055085">
    <property type="term" value="P:transmembrane transport"/>
    <property type="evidence" value="ECO:0007669"/>
    <property type="project" value="InterPro"/>
</dbReference>
<accession>A0A7X1AUQ0</accession>
<sequence length="337" mass="37349">MKVYFLKRLLLVIPTLIGITLVVFAITRFLPGGPVEQALMQGQMADGETSRTSTEGIGLAPGQIEQLESYYGFDKPWYAAYVEWLGQVVQGDLGRSYRYQVPVTSMILERMPVSAYYGVITFILTYSICVPLGILKAIKHRTHLDGFTSIVVFTGYAIPGYVLAALLLVFFAFQLEWFPTGGFVSPDFAHLSFPEQVKDLVSHSVLPLVCYMIGSFAFLTLLMKNSLLDNLAADYMRTATAKGLSFRRSVFRHALRNSLIPIATNFGNALSIFVAGSFLIEKIFSIDGMGLLGYNSLMERDYPVVMGILLISSILLLIGNILSDMLVASVDPRVRFD</sequence>
<dbReference type="GO" id="GO:0042884">
    <property type="term" value="P:microcin transport"/>
    <property type="evidence" value="ECO:0007669"/>
    <property type="project" value="TreeGrafter"/>
</dbReference>
<name>A0A7X1AUQ0_9BACT</name>
<evidence type="ECO:0000256" key="2">
    <source>
        <dbReference type="ARBA" id="ARBA00022448"/>
    </source>
</evidence>
<dbReference type="InterPro" id="IPR035906">
    <property type="entry name" value="MetI-like_sf"/>
</dbReference>
<dbReference type="GO" id="GO:0005886">
    <property type="term" value="C:plasma membrane"/>
    <property type="evidence" value="ECO:0007669"/>
    <property type="project" value="UniProtKB-SubCell"/>
</dbReference>
<comment type="similarity">
    <text evidence="7">Belongs to the binding-protein-dependent transport system permease family.</text>
</comment>
<dbReference type="AlphaFoldDB" id="A0A7X1AUQ0"/>
<dbReference type="PANTHER" id="PTHR30465">
    <property type="entry name" value="INNER MEMBRANE ABC TRANSPORTER"/>
    <property type="match status" value="1"/>
</dbReference>
<keyword evidence="5 7" id="KW-1133">Transmembrane helix</keyword>
<keyword evidence="4 7" id="KW-0812">Transmembrane</keyword>
<feature type="transmembrane region" description="Helical" evidence="7">
    <location>
        <begin position="147"/>
        <end position="173"/>
    </location>
</feature>
<dbReference type="EMBL" id="JACHVA010000016">
    <property type="protein sequence ID" value="MBC2600355.1"/>
    <property type="molecule type" value="Genomic_DNA"/>
</dbReference>
<dbReference type="PROSITE" id="PS50928">
    <property type="entry name" value="ABC_TM1"/>
    <property type="match status" value="1"/>
</dbReference>
<evidence type="ECO:0000256" key="6">
    <source>
        <dbReference type="ARBA" id="ARBA00023136"/>
    </source>
</evidence>
<keyword evidence="3" id="KW-1003">Cell membrane</keyword>
<protein>
    <submittedName>
        <fullName evidence="9">ABC transporter permease subunit</fullName>
    </submittedName>
</protein>
<evidence type="ECO:0000256" key="1">
    <source>
        <dbReference type="ARBA" id="ARBA00004651"/>
    </source>
</evidence>
<feature type="transmembrane region" description="Helical" evidence="7">
    <location>
        <begin position="304"/>
        <end position="327"/>
    </location>
</feature>
<feature type="transmembrane region" description="Helical" evidence="7">
    <location>
        <begin position="9"/>
        <end position="30"/>
    </location>
</feature>
<comment type="caution">
    <text evidence="9">The sequence shown here is derived from an EMBL/GenBank/DDBJ whole genome shotgun (WGS) entry which is preliminary data.</text>
</comment>
<evidence type="ECO:0000313" key="9">
    <source>
        <dbReference type="EMBL" id="MBC2600355.1"/>
    </source>
</evidence>
<dbReference type="Gene3D" id="1.10.3720.10">
    <property type="entry name" value="MetI-like"/>
    <property type="match status" value="1"/>
</dbReference>
<dbReference type="SUPFAM" id="SSF161098">
    <property type="entry name" value="MetI-like"/>
    <property type="match status" value="1"/>
</dbReference>
<dbReference type="Pfam" id="PF00528">
    <property type="entry name" value="BPD_transp_1"/>
    <property type="match status" value="1"/>
</dbReference>
<evidence type="ECO:0000256" key="4">
    <source>
        <dbReference type="ARBA" id="ARBA00022692"/>
    </source>
</evidence>
<dbReference type="RefSeq" id="WP_185691105.1">
    <property type="nucleotide sequence ID" value="NZ_JACHVA010000016.1"/>
</dbReference>
<feature type="transmembrane region" description="Helical" evidence="7">
    <location>
        <begin position="200"/>
        <end position="222"/>
    </location>
</feature>
<reference evidence="9 10" key="1">
    <citation type="submission" date="2020-07" db="EMBL/GenBank/DDBJ databases">
        <authorList>
            <person name="Feng X."/>
        </authorList>
    </citation>
    <scope>NUCLEOTIDE SEQUENCE [LARGE SCALE GENOMIC DNA]</scope>
    <source>
        <strain evidence="9 10">JCM14086</strain>
    </source>
</reference>
<evidence type="ECO:0000259" key="8">
    <source>
        <dbReference type="PROSITE" id="PS50928"/>
    </source>
</evidence>
<evidence type="ECO:0000256" key="3">
    <source>
        <dbReference type="ARBA" id="ARBA00022475"/>
    </source>
</evidence>
<evidence type="ECO:0000256" key="5">
    <source>
        <dbReference type="ARBA" id="ARBA00022989"/>
    </source>
</evidence>
<dbReference type="CDD" id="cd06261">
    <property type="entry name" value="TM_PBP2"/>
    <property type="match status" value="1"/>
</dbReference>